<evidence type="ECO:0000256" key="2">
    <source>
        <dbReference type="SAM" id="Phobius"/>
    </source>
</evidence>
<dbReference type="OrthoDB" id="1849062at2759"/>
<protein>
    <submittedName>
        <fullName evidence="3">Uncharacterized protein</fullName>
    </submittedName>
</protein>
<reference evidence="3" key="1">
    <citation type="submission" date="2022-11" db="EMBL/GenBank/DDBJ databases">
        <authorList>
            <person name="Hyden B.L."/>
            <person name="Feng K."/>
            <person name="Yates T."/>
            <person name="Jawdy S."/>
            <person name="Smart L.B."/>
            <person name="Muchero W."/>
        </authorList>
    </citation>
    <scope>NUCLEOTIDE SEQUENCE</scope>
    <source>
        <tissue evidence="3">Shoot tip</tissue>
    </source>
</reference>
<proteinExistence type="predicted"/>
<reference evidence="3" key="2">
    <citation type="journal article" date="2023" name="Int. J. Mol. Sci.">
        <title>De Novo Assembly and Annotation of 11 Diverse Shrub Willow (Salix) Genomes Reveals Novel Gene Organization in Sex-Linked Regions.</title>
        <authorList>
            <person name="Hyden B."/>
            <person name="Feng K."/>
            <person name="Yates T.B."/>
            <person name="Jawdy S."/>
            <person name="Cereghino C."/>
            <person name="Smart L.B."/>
            <person name="Muchero W."/>
        </authorList>
    </citation>
    <scope>NUCLEOTIDE SEQUENCE [LARGE SCALE GENOMIC DNA]</scope>
    <source>
        <tissue evidence="3">Shoot tip</tissue>
    </source>
</reference>
<dbReference type="PANTHER" id="PTHR31170:SF25">
    <property type="entry name" value="BNAA09G04570D PROTEIN"/>
    <property type="match status" value="1"/>
</dbReference>
<gene>
    <name evidence="3" type="ORF">OIU85_015858</name>
</gene>
<dbReference type="Proteomes" id="UP001151529">
    <property type="component" value="Chromosome 6"/>
</dbReference>
<comment type="caution">
    <text evidence="3">The sequence shown here is derived from an EMBL/GenBank/DDBJ whole genome shotgun (WGS) entry which is preliminary data.</text>
</comment>
<feature type="transmembrane region" description="Helical" evidence="2">
    <location>
        <begin position="454"/>
        <end position="479"/>
    </location>
</feature>
<keyword evidence="4" id="KW-1185">Reference proteome</keyword>
<keyword evidence="2" id="KW-0472">Membrane</keyword>
<name>A0A9Q0ZPC6_SALVM</name>
<organism evidence="3 4">
    <name type="scientific">Salix viminalis</name>
    <name type="common">Common osier</name>
    <name type="synonym">Basket willow</name>
    <dbReference type="NCBI Taxonomy" id="40686"/>
    <lineage>
        <taxon>Eukaryota</taxon>
        <taxon>Viridiplantae</taxon>
        <taxon>Streptophyta</taxon>
        <taxon>Embryophyta</taxon>
        <taxon>Tracheophyta</taxon>
        <taxon>Spermatophyta</taxon>
        <taxon>Magnoliopsida</taxon>
        <taxon>eudicotyledons</taxon>
        <taxon>Gunneridae</taxon>
        <taxon>Pentapetalae</taxon>
        <taxon>rosids</taxon>
        <taxon>fabids</taxon>
        <taxon>Malpighiales</taxon>
        <taxon>Salicaceae</taxon>
        <taxon>Saliceae</taxon>
        <taxon>Salix</taxon>
    </lineage>
</organism>
<keyword evidence="2" id="KW-0812">Transmembrane</keyword>
<dbReference type="AlphaFoldDB" id="A0A9Q0ZPC6"/>
<evidence type="ECO:0000256" key="1">
    <source>
        <dbReference type="SAM" id="MobiDB-lite"/>
    </source>
</evidence>
<dbReference type="InterPro" id="IPR004158">
    <property type="entry name" value="DUF247_pln"/>
</dbReference>
<feature type="region of interest" description="Disordered" evidence="1">
    <location>
        <begin position="272"/>
        <end position="294"/>
    </location>
</feature>
<accession>A0A9Q0ZPC6</accession>
<sequence>MEDNKLEIVISSCSVSHSSTSCDEWTRKMRTEMKRETGGNYQHQGLKVPRVPSTFRRNEKNKNCYDPSVVSLGPYHHGKQALMEMEEFIKFPMACQFVRDCGISFEEMLSKVKELNIDASKCYEEDIIAKFNKDQFAQMMFLDGCFILQFLICFMQKPENLKMNSHDAGLITKDLFLLENQLPFSVLKSLMSLRYKTSDRGGGERMKLFVDFCQHIRAIPPRRDSCRDKISKYFGKLVSKSLSSASGLSVGDQGEPAHLLEFFHMQFVEHQASPRDHTSQTSRQEDDSRMNPIDKHSSIYRYHPAMELRRVGIHFKPSKTNLFTDVQFKPSLPTGQLKIPPLLINDSTESLLLNLVAYEACASKEVVTSYICFMDSLIDHAEDVRLLRSKGILINKFGSDQQVADLFNGIAKCLVPHPFVYASVKMKIESECNKVVNKWVAEWRRVYFRSPWTFIAVLAAIFTIALTAIQTYITAIQFFQPPKD</sequence>
<dbReference type="PROSITE" id="PS51257">
    <property type="entry name" value="PROKAR_LIPOPROTEIN"/>
    <property type="match status" value="1"/>
</dbReference>
<keyword evidence="2" id="KW-1133">Transmembrane helix</keyword>
<dbReference type="PANTHER" id="PTHR31170">
    <property type="entry name" value="BNAC04G53230D PROTEIN"/>
    <property type="match status" value="1"/>
</dbReference>
<evidence type="ECO:0000313" key="3">
    <source>
        <dbReference type="EMBL" id="KAJ6741717.1"/>
    </source>
</evidence>
<dbReference type="EMBL" id="JAPFFL010000002">
    <property type="protein sequence ID" value="KAJ6741717.1"/>
    <property type="molecule type" value="Genomic_DNA"/>
</dbReference>
<dbReference type="Pfam" id="PF03140">
    <property type="entry name" value="DUF247"/>
    <property type="match status" value="1"/>
</dbReference>
<evidence type="ECO:0000313" key="4">
    <source>
        <dbReference type="Proteomes" id="UP001151529"/>
    </source>
</evidence>